<dbReference type="GO" id="GO:0004644">
    <property type="term" value="F:phosphoribosylglycinamide formyltransferase activity"/>
    <property type="evidence" value="ECO:0007669"/>
    <property type="project" value="UniProtKB-EC"/>
</dbReference>
<accession>A0ABY4DE92</accession>
<dbReference type="SUPFAM" id="SSF75569">
    <property type="entry name" value="Archaeal IMP cyclohydrolase PurO"/>
    <property type="match status" value="1"/>
</dbReference>
<comment type="function">
    <text evidence="4">Catalyzes the transfer of a formyl group from 10-formyltetrahydrofolate to 5-phospho-ribosyl-glycinamide (GAR), producing 5-phospho-ribosyl-N-formylglycinamide (FGAR) and tetrahydrofolate.</text>
</comment>
<feature type="domain" description="Inosine monophosphate cyclohydrolase-like" evidence="6">
    <location>
        <begin position="209"/>
        <end position="410"/>
    </location>
</feature>
<dbReference type="Proteomes" id="UP000829708">
    <property type="component" value="Chromosome"/>
</dbReference>
<dbReference type="EC" id="2.1.2.2" evidence="4"/>
<proteinExistence type="inferred from homology"/>
<keyword evidence="8" id="KW-1185">Reference proteome</keyword>
<comment type="pathway">
    <text evidence="1 4">Purine metabolism; IMP biosynthesis via de novo pathway; N(2)-formyl-N(1)-(5-phospho-D-ribosyl)glycinamide from N(1)-(5-phospho-D-ribosyl)glycinamide (10-formyl THF route): step 1/1.</text>
</comment>
<evidence type="ECO:0000256" key="4">
    <source>
        <dbReference type="HAMAP-Rule" id="MF_01930"/>
    </source>
</evidence>
<keyword evidence="3 4" id="KW-0658">Purine biosynthesis</keyword>
<evidence type="ECO:0000256" key="3">
    <source>
        <dbReference type="ARBA" id="ARBA00022755"/>
    </source>
</evidence>
<comment type="catalytic activity">
    <reaction evidence="4">
        <text>N(1)-(5-phospho-beta-D-ribosyl)glycinamide + (6R)-10-formyltetrahydrofolate = N(2)-formyl-N(1)-(5-phospho-beta-D-ribosyl)glycinamide + (6S)-5,6,7,8-tetrahydrofolate + H(+)</text>
        <dbReference type="Rhea" id="RHEA:15053"/>
        <dbReference type="ChEBI" id="CHEBI:15378"/>
        <dbReference type="ChEBI" id="CHEBI:57453"/>
        <dbReference type="ChEBI" id="CHEBI:143788"/>
        <dbReference type="ChEBI" id="CHEBI:147286"/>
        <dbReference type="ChEBI" id="CHEBI:195366"/>
        <dbReference type="EC" id="2.1.2.2"/>
    </reaction>
</comment>
<dbReference type="InterPro" id="IPR020600">
    <property type="entry name" value="IMP_cyclohydrolase-like"/>
</dbReference>
<dbReference type="Gene3D" id="3.40.50.170">
    <property type="entry name" value="Formyl transferase, N-terminal domain"/>
    <property type="match status" value="1"/>
</dbReference>
<evidence type="ECO:0000256" key="2">
    <source>
        <dbReference type="ARBA" id="ARBA00022679"/>
    </source>
</evidence>
<keyword evidence="2 4" id="KW-0808">Transferase</keyword>
<dbReference type="PANTHER" id="PTHR43369:SF2">
    <property type="entry name" value="PHOSPHORIBOSYLGLYCINAMIDE FORMYLTRANSFERASE"/>
    <property type="match status" value="1"/>
</dbReference>
<dbReference type="EMBL" id="CP094929">
    <property type="protein sequence ID" value="UOM50256.1"/>
    <property type="molecule type" value="Genomic_DNA"/>
</dbReference>
<dbReference type="RefSeq" id="WP_244771647.1">
    <property type="nucleotide sequence ID" value="NZ_CP094929.1"/>
</dbReference>
<dbReference type="Pfam" id="PF00551">
    <property type="entry name" value="Formyl_trans_N"/>
    <property type="match status" value="1"/>
</dbReference>
<dbReference type="InterPro" id="IPR036477">
    <property type="entry name" value="Formyl_transf_N_sf"/>
</dbReference>
<dbReference type="Gene3D" id="3.60.20.20">
    <property type="entry name" value="Inosine monophosphate cyclohydrolase-like"/>
    <property type="match status" value="1"/>
</dbReference>
<feature type="domain" description="Formyl transferase N-terminal" evidence="5">
    <location>
        <begin position="3"/>
        <end position="186"/>
    </location>
</feature>
<feature type="site" description="Raises pKa of active site His" evidence="4">
    <location>
        <position position="149"/>
    </location>
</feature>
<feature type="binding site" evidence="4">
    <location>
        <begin position="12"/>
        <end position="14"/>
    </location>
    <ligand>
        <name>N(1)-(5-phospho-beta-D-ribosyl)glycinamide</name>
        <dbReference type="ChEBI" id="CHEBI:143788"/>
    </ligand>
</feature>
<feature type="active site" description="Proton donor" evidence="4">
    <location>
        <position position="108"/>
    </location>
</feature>
<reference evidence="8" key="1">
    <citation type="journal article" date="2024" name="J Bioinform Genom">
        <title>Complete genome sequence of the type strain bacterium Sphaerochaeta associata GLS2t (VKM B-2742)t.</title>
        <authorList>
            <person name="Troshina O.Y."/>
            <person name="Tepeeva A.N."/>
            <person name="Arzamasceva V.O."/>
            <person name="Whitman W.B."/>
            <person name="Varghese N."/>
            <person name="Shapiro N."/>
            <person name="Woyke T."/>
            <person name="Kripides N.C."/>
            <person name="Vasilenko O.V."/>
        </authorList>
    </citation>
    <scope>NUCLEOTIDE SEQUENCE [LARGE SCALE GENOMIC DNA]</scope>
    <source>
        <strain evidence="8">GLS2T</strain>
    </source>
</reference>
<sequence>MIRIAVLVSGDGSNLQALLVAQKRGENADGRIVLVIGDRRCTALERAERHDIEAVGLDRRTLGGKAFESRLLACLGQHNIDLIVLAGFLSILSCEVTERYRRRIINIHPSLIPSFCGKGYYGLRVHQAALHRGVKISGATVHLVDEVADGGPILAQQAIDVLGDDTPTSLGRRILEQVEWKLLPRTVASYCLYMERNMSLLQNLAANRYPGRGIVCGLNERGNAIIAYFITARSSHSKNRCLVAEGDTVRTKAVDESLLVDPSLIIYRAMDRLGEDVVVANGDQSDTILDGLRQGRTLQASLESRTFEPDAPNYTPRISGLFRLGQDPFYTLSILRRSDDGSCDRSYYSYTELEKGKAHLIHTYEGDGNPLPGFTGEPREVDLAGDADSIADRIWEMLDRQYRVAVCVKEINLTGTDAVFAIRQGADNGLY</sequence>
<dbReference type="PANTHER" id="PTHR43369">
    <property type="entry name" value="PHOSPHORIBOSYLGLYCINAMIDE FORMYLTRANSFERASE"/>
    <property type="match status" value="1"/>
</dbReference>
<evidence type="ECO:0000259" key="5">
    <source>
        <dbReference type="Pfam" id="PF00551"/>
    </source>
</evidence>
<protein>
    <recommendedName>
        <fullName evidence="4">Phosphoribosylglycinamide formyltransferase</fullName>
        <ecNumber evidence="4">2.1.2.2</ecNumber>
    </recommendedName>
    <alternativeName>
        <fullName evidence="4">5'-phosphoribosylglycinamide transformylase</fullName>
    </alternativeName>
    <alternativeName>
        <fullName evidence="4">GAR transformylase</fullName>
        <shortName evidence="4">GART</shortName>
    </alternativeName>
</protein>
<evidence type="ECO:0000259" key="6">
    <source>
        <dbReference type="Pfam" id="PF07826"/>
    </source>
</evidence>
<organism evidence="7 8">
    <name type="scientific">Sphaerochaeta associata</name>
    <dbReference type="NCBI Taxonomy" id="1129264"/>
    <lineage>
        <taxon>Bacteria</taxon>
        <taxon>Pseudomonadati</taxon>
        <taxon>Spirochaetota</taxon>
        <taxon>Spirochaetia</taxon>
        <taxon>Spirochaetales</taxon>
        <taxon>Sphaerochaetaceae</taxon>
        <taxon>Sphaerochaeta</taxon>
    </lineage>
</organism>
<evidence type="ECO:0000313" key="7">
    <source>
        <dbReference type="EMBL" id="UOM50256.1"/>
    </source>
</evidence>
<comment type="similarity">
    <text evidence="4">Belongs to the GART family.</text>
</comment>
<feature type="binding site" evidence="4">
    <location>
        <position position="60"/>
    </location>
    <ligand>
        <name>(6R)-10-formyltetrahydrofolate</name>
        <dbReference type="ChEBI" id="CHEBI:195366"/>
    </ligand>
</feature>
<dbReference type="CDD" id="cd08645">
    <property type="entry name" value="FMT_core_GART"/>
    <property type="match status" value="1"/>
</dbReference>
<gene>
    <name evidence="4 7" type="primary">purN</name>
    <name evidence="7" type="ORF">MUG09_11895</name>
</gene>
<evidence type="ECO:0000313" key="8">
    <source>
        <dbReference type="Proteomes" id="UP000829708"/>
    </source>
</evidence>
<dbReference type="HAMAP" id="MF_01930">
    <property type="entry name" value="PurN"/>
    <property type="match status" value="1"/>
</dbReference>
<dbReference type="SUPFAM" id="SSF53328">
    <property type="entry name" value="Formyltransferase"/>
    <property type="match status" value="1"/>
</dbReference>
<dbReference type="NCBIfam" id="TIGR00639">
    <property type="entry name" value="PurN"/>
    <property type="match status" value="1"/>
</dbReference>
<name>A0ABY4DE92_9SPIR</name>
<dbReference type="InterPro" id="IPR002376">
    <property type="entry name" value="Formyl_transf_N"/>
</dbReference>
<feature type="binding site" evidence="4">
    <location>
        <position position="106"/>
    </location>
    <ligand>
        <name>(6R)-10-formyltetrahydrofolate</name>
        <dbReference type="ChEBI" id="CHEBI:195366"/>
    </ligand>
</feature>
<dbReference type="InterPro" id="IPR036795">
    <property type="entry name" value="IMP_cyclohydrolase-like_sf"/>
</dbReference>
<comment type="caution">
    <text evidence="4">Lacks conserved residue(s) required for the propagation of feature annotation.</text>
</comment>
<dbReference type="InterPro" id="IPR004607">
    <property type="entry name" value="GART"/>
</dbReference>
<evidence type="ECO:0000256" key="1">
    <source>
        <dbReference type="ARBA" id="ARBA00005054"/>
    </source>
</evidence>
<dbReference type="Pfam" id="PF07826">
    <property type="entry name" value="IMP_cyclohyd"/>
    <property type="match status" value="1"/>
</dbReference>